<dbReference type="AlphaFoldDB" id="A0A7X0X2J6"/>
<evidence type="ECO:0000256" key="2">
    <source>
        <dbReference type="ARBA" id="ARBA00022679"/>
    </source>
</evidence>
<dbReference type="Proteomes" id="UP000523362">
    <property type="component" value="Unassembled WGS sequence"/>
</dbReference>
<comment type="catalytic activity">
    <reaction evidence="11">
        <text>a tRNA precursor + 2 CTP + ATP = a tRNA with a 3' CCA end + 3 diphosphate</text>
        <dbReference type="Rhea" id="RHEA:14433"/>
        <dbReference type="Rhea" id="RHEA-COMP:10465"/>
        <dbReference type="Rhea" id="RHEA-COMP:10468"/>
        <dbReference type="ChEBI" id="CHEBI:30616"/>
        <dbReference type="ChEBI" id="CHEBI:33019"/>
        <dbReference type="ChEBI" id="CHEBI:37563"/>
        <dbReference type="ChEBI" id="CHEBI:74896"/>
        <dbReference type="ChEBI" id="CHEBI:83071"/>
        <dbReference type="EC" id="2.7.7.72"/>
    </reaction>
</comment>
<dbReference type="HAMAP" id="MF_01263">
    <property type="entry name" value="CCA_bact_type3"/>
    <property type="match status" value="1"/>
</dbReference>
<evidence type="ECO:0000259" key="14">
    <source>
        <dbReference type="Pfam" id="PF13735"/>
    </source>
</evidence>
<feature type="binding site" evidence="11">
    <location>
        <position position="27"/>
    </location>
    <ligand>
        <name>ATP</name>
        <dbReference type="ChEBI" id="CHEBI:30616"/>
    </ligand>
</feature>
<comment type="subunit">
    <text evidence="11">Homodimer.</text>
</comment>
<dbReference type="CDD" id="cd05398">
    <property type="entry name" value="NT_ClassII-CCAase"/>
    <property type="match status" value="1"/>
</dbReference>
<evidence type="ECO:0000313" key="15">
    <source>
        <dbReference type="EMBL" id="MBC1486385.1"/>
    </source>
</evidence>
<dbReference type="InterPro" id="IPR043519">
    <property type="entry name" value="NT_sf"/>
</dbReference>
<feature type="binding site" evidence="11">
    <location>
        <position position="163"/>
    </location>
    <ligand>
        <name>CTP</name>
        <dbReference type="ChEBI" id="CHEBI:37563"/>
    </ligand>
</feature>
<dbReference type="Gene3D" id="1.10.110.30">
    <property type="match status" value="1"/>
</dbReference>
<comment type="function">
    <text evidence="11">Catalyzes the addition and repair of the essential 3'-terminal CCA sequence in tRNAs without using a nucleic acid template. Adds these three nucleotides in the order of C, C, and A to the tRNA nucleotide-73, using CTP and ATP as substrates and producing inorganic pyrophosphate. tRNA 3'-terminal CCA addition is required both for tRNA processing and repair. Also involved in tRNA surveillance by mediating tandem CCA addition to generate a CCACCA at the 3' terminus of unstable tRNAs. While stable tRNAs receive only 3'-terminal CCA, unstable tRNAs are marked with CCACCA and rapidly degraded.</text>
</comment>
<keyword evidence="10 11" id="KW-0694">RNA-binding</keyword>
<comment type="miscellaneous">
    <text evidence="11">A single active site specifically recognizes both ATP and CTP and is responsible for their addition.</text>
</comment>
<sequence>MNDVFKRALPVLQKLTTAGFEAYFVGGSVRDYLLNRTISDVDIATSAFPEEVKTIFSSTFDTGIAHGTVTVRENGECYEVTTFRTEGTYEDFRRPSEVTFIRSLEEDLLRRDFTMNAIAMDEKFQLHDPFSGRISIQNKEIKAVGKAQERFHEDALRMMRAIRFLSQLDFHLEKETEAALQSQIELLQHTSVERITVEWVKMIKGPAVKRAMDLLLKVEMENFLPGLKGKASALKEFASWDWEKRTTENAIWLGLVTTVQPSNVTAFLKAWKLPNKTIQLVGKTYQYALNKKQVWSAEELYHAGVDVFSLVNEINVIQYGENQQETLNRAYQALPIHSKKDLALTGADLLKWSNEQAGPWLKETLEKIERAVILEEIDNEKNQIRRWLGYHEE</sequence>
<dbReference type="InterPro" id="IPR032828">
    <property type="entry name" value="PolyA_RNA-bd"/>
</dbReference>
<dbReference type="RefSeq" id="WP_185383773.1">
    <property type="nucleotide sequence ID" value="NZ_JAARRG010000005.1"/>
</dbReference>
<evidence type="ECO:0000256" key="1">
    <source>
        <dbReference type="ARBA" id="ARBA00001946"/>
    </source>
</evidence>
<comment type="similarity">
    <text evidence="11">Belongs to the tRNA nucleotidyltransferase/poly(A) polymerase family. Bacterial CCA-adding enzyme type 3 subfamily.</text>
</comment>
<dbReference type="InterPro" id="IPR050264">
    <property type="entry name" value="Bact_CCA-adding_enz_type3_sf"/>
</dbReference>
<comment type="catalytic activity">
    <reaction evidence="11">
        <text>a tRNA with a 3' CCA end + 2 CTP + ATP = a tRNA with a 3' CCACCA end + 3 diphosphate</text>
        <dbReference type="Rhea" id="RHEA:76235"/>
        <dbReference type="Rhea" id="RHEA-COMP:10468"/>
        <dbReference type="Rhea" id="RHEA-COMP:18655"/>
        <dbReference type="ChEBI" id="CHEBI:30616"/>
        <dbReference type="ChEBI" id="CHEBI:33019"/>
        <dbReference type="ChEBI" id="CHEBI:37563"/>
        <dbReference type="ChEBI" id="CHEBI:83071"/>
        <dbReference type="ChEBI" id="CHEBI:195187"/>
    </reaction>
</comment>
<protein>
    <recommendedName>
        <fullName evidence="11">CCA-adding enzyme</fullName>
        <ecNumber evidence="11">2.7.7.72</ecNumber>
    </recommendedName>
    <alternativeName>
        <fullName evidence="11">CCA tRNA nucleotidyltransferase</fullName>
    </alternativeName>
    <alternativeName>
        <fullName evidence="11">tRNA CCA-pyrophosphorylase</fullName>
    </alternativeName>
    <alternativeName>
        <fullName evidence="11">tRNA adenylyl-/cytidylyl- transferase</fullName>
    </alternativeName>
    <alternativeName>
        <fullName evidence="11">tRNA nucleotidyltransferase</fullName>
    </alternativeName>
    <alternativeName>
        <fullName evidence="11">tRNA-NT</fullName>
    </alternativeName>
</protein>
<dbReference type="GO" id="GO:0005524">
    <property type="term" value="F:ATP binding"/>
    <property type="evidence" value="ECO:0007669"/>
    <property type="project" value="UniProtKB-UniRule"/>
</dbReference>
<evidence type="ECO:0000256" key="4">
    <source>
        <dbReference type="ARBA" id="ARBA00022695"/>
    </source>
</evidence>
<dbReference type="InterPro" id="IPR032810">
    <property type="entry name" value="CCA-adding_enz_C"/>
</dbReference>
<feature type="binding site" evidence="11">
    <location>
        <position position="157"/>
    </location>
    <ligand>
        <name>CTP</name>
        <dbReference type="ChEBI" id="CHEBI:37563"/>
    </ligand>
</feature>
<dbReference type="GO" id="GO:0001680">
    <property type="term" value="P:tRNA 3'-terminal CCA addition"/>
    <property type="evidence" value="ECO:0007669"/>
    <property type="project" value="UniProtKB-UniRule"/>
</dbReference>
<dbReference type="EC" id="2.7.7.72" evidence="11"/>
<dbReference type="Pfam" id="PF01743">
    <property type="entry name" value="PolyA_pol"/>
    <property type="match status" value="1"/>
</dbReference>
<evidence type="ECO:0000256" key="10">
    <source>
        <dbReference type="ARBA" id="ARBA00022884"/>
    </source>
</evidence>
<dbReference type="Gene3D" id="3.30.460.10">
    <property type="entry name" value="Beta Polymerase, domain 2"/>
    <property type="match status" value="1"/>
</dbReference>
<keyword evidence="9 11" id="KW-0460">Magnesium</keyword>
<dbReference type="InterPro" id="IPR002646">
    <property type="entry name" value="PolA_pol_head_dom"/>
</dbReference>
<dbReference type="NCBIfam" id="NF009814">
    <property type="entry name" value="PRK13299.1"/>
    <property type="match status" value="1"/>
</dbReference>
<dbReference type="SUPFAM" id="SSF81301">
    <property type="entry name" value="Nucleotidyltransferase"/>
    <property type="match status" value="1"/>
</dbReference>
<dbReference type="Pfam" id="PF12627">
    <property type="entry name" value="PolyA_pol_RNAbd"/>
    <property type="match status" value="1"/>
</dbReference>
<evidence type="ECO:0000259" key="12">
    <source>
        <dbReference type="Pfam" id="PF01743"/>
    </source>
</evidence>
<dbReference type="PANTHER" id="PTHR46173:SF1">
    <property type="entry name" value="CCA TRNA NUCLEOTIDYLTRANSFERASE 1, MITOCHONDRIAL"/>
    <property type="match status" value="1"/>
</dbReference>
<reference evidence="15 16" key="1">
    <citation type="submission" date="2020-03" db="EMBL/GenBank/DDBJ databases">
        <title>Soil Listeria distribution.</title>
        <authorList>
            <person name="Liao J."/>
            <person name="Wiedmann M."/>
        </authorList>
    </citation>
    <scope>NUCLEOTIDE SEQUENCE [LARGE SCALE GENOMIC DNA]</scope>
    <source>
        <strain evidence="15 16">FSL L7-1560</strain>
    </source>
</reference>
<dbReference type="Gene3D" id="1.20.58.560">
    <property type="match status" value="1"/>
</dbReference>
<feature type="binding site" evidence="11">
    <location>
        <position position="111"/>
    </location>
    <ligand>
        <name>CTP</name>
        <dbReference type="ChEBI" id="CHEBI:37563"/>
    </ligand>
</feature>
<feature type="domain" description="tRNA nucleotidyltransferase/poly(A) polymerase RNA and SrmB- binding" evidence="13">
    <location>
        <begin position="169"/>
        <end position="227"/>
    </location>
</feature>
<feature type="binding site" evidence="11">
    <location>
        <position position="30"/>
    </location>
    <ligand>
        <name>CTP</name>
        <dbReference type="ChEBI" id="CHEBI:37563"/>
    </ligand>
</feature>
<feature type="binding site" evidence="11">
    <location>
        <position position="163"/>
    </location>
    <ligand>
        <name>ATP</name>
        <dbReference type="ChEBI" id="CHEBI:30616"/>
    </ligand>
</feature>
<accession>A0A7X0X2J6</accession>
<feature type="binding site" evidence="11">
    <location>
        <position position="111"/>
    </location>
    <ligand>
        <name>ATP</name>
        <dbReference type="ChEBI" id="CHEBI:30616"/>
    </ligand>
</feature>
<evidence type="ECO:0000256" key="8">
    <source>
        <dbReference type="ARBA" id="ARBA00022840"/>
    </source>
</evidence>
<keyword evidence="2 11" id="KW-0808">Transferase</keyword>
<dbReference type="GO" id="GO:0000049">
    <property type="term" value="F:tRNA binding"/>
    <property type="evidence" value="ECO:0007669"/>
    <property type="project" value="UniProtKB-UniRule"/>
</dbReference>
<keyword evidence="4 11" id="KW-0548">Nucleotidyltransferase</keyword>
<feature type="binding site" evidence="11">
    <location>
        <position position="42"/>
    </location>
    <ligand>
        <name>Mg(2+)</name>
        <dbReference type="ChEBI" id="CHEBI:18420"/>
    </ligand>
</feature>
<evidence type="ECO:0000256" key="3">
    <source>
        <dbReference type="ARBA" id="ARBA00022694"/>
    </source>
</evidence>
<evidence type="ECO:0000256" key="6">
    <source>
        <dbReference type="ARBA" id="ARBA00022741"/>
    </source>
</evidence>
<feature type="binding site" evidence="11">
    <location>
        <position position="154"/>
    </location>
    <ligand>
        <name>ATP</name>
        <dbReference type="ChEBI" id="CHEBI:30616"/>
    </ligand>
</feature>
<dbReference type="InterPro" id="IPR023068">
    <property type="entry name" value="CCA-adding_enz_firmicutes"/>
</dbReference>
<comment type="cofactor">
    <cofactor evidence="1 11">
        <name>Mg(2+)</name>
        <dbReference type="ChEBI" id="CHEBI:18420"/>
    </cofactor>
</comment>
<gene>
    <name evidence="11" type="primary">cca</name>
    <name evidence="15" type="ORF">HB897_09120</name>
</gene>
<keyword evidence="6 11" id="KW-0547">Nucleotide-binding</keyword>
<evidence type="ECO:0000256" key="11">
    <source>
        <dbReference type="HAMAP-Rule" id="MF_01263"/>
    </source>
</evidence>
<feature type="binding site" evidence="11">
    <location>
        <position position="30"/>
    </location>
    <ligand>
        <name>ATP</name>
        <dbReference type="ChEBI" id="CHEBI:30616"/>
    </ligand>
</feature>
<dbReference type="GO" id="GO:0042245">
    <property type="term" value="P:RNA repair"/>
    <property type="evidence" value="ECO:0007669"/>
    <property type="project" value="UniProtKB-KW"/>
</dbReference>
<comment type="caution">
    <text evidence="15">The sequence shown here is derived from an EMBL/GenBank/DDBJ whole genome shotgun (WGS) entry which is preliminary data.</text>
</comment>
<dbReference type="GO" id="GO:0000287">
    <property type="term" value="F:magnesium ion binding"/>
    <property type="evidence" value="ECO:0007669"/>
    <property type="project" value="UniProtKB-UniRule"/>
</dbReference>
<evidence type="ECO:0000313" key="16">
    <source>
        <dbReference type="Proteomes" id="UP000523362"/>
    </source>
</evidence>
<dbReference type="EMBL" id="JAARRG010000005">
    <property type="protein sequence ID" value="MBC1486385.1"/>
    <property type="molecule type" value="Genomic_DNA"/>
</dbReference>
<keyword evidence="3 11" id="KW-0819">tRNA processing</keyword>
<evidence type="ECO:0000256" key="7">
    <source>
        <dbReference type="ARBA" id="ARBA00022800"/>
    </source>
</evidence>
<dbReference type="SUPFAM" id="SSF81891">
    <property type="entry name" value="Poly A polymerase C-terminal region-like"/>
    <property type="match status" value="1"/>
</dbReference>
<feature type="binding site" evidence="11">
    <location>
        <position position="160"/>
    </location>
    <ligand>
        <name>CTP</name>
        <dbReference type="ChEBI" id="CHEBI:37563"/>
    </ligand>
</feature>
<proteinExistence type="inferred from homology"/>
<feature type="domain" description="CCA-adding enzyme C-terminal" evidence="14">
    <location>
        <begin position="246"/>
        <end position="387"/>
    </location>
</feature>
<evidence type="ECO:0000259" key="13">
    <source>
        <dbReference type="Pfam" id="PF12627"/>
    </source>
</evidence>
<organism evidence="15 16">
    <name type="scientific">Listeria seeligeri</name>
    <dbReference type="NCBI Taxonomy" id="1640"/>
    <lineage>
        <taxon>Bacteria</taxon>
        <taxon>Bacillati</taxon>
        <taxon>Bacillota</taxon>
        <taxon>Bacilli</taxon>
        <taxon>Bacillales</taxon>
        <taxon>Listeriaceae</taxon>
        <taxon>Listeria</taxon>
    </lineage>
</organism>
<feature type="binding site" evidence="11">
    <location>
        <position position="154"/>
    </location>
    <ligand>
        <name>CTP</name>
        <dbReference type="ChEBI" id="CHEBI:37563"/>
    </ligand>
</feature>
<dbReference type="Pfam" id="PF13735">
    <property type="entry name" value="tRNA_NucTran2_2"/>
    <property type="match status" value="1"/>
</dbReference>
<dbReference type="GO" id="GO:0004810">
    <property type="term" value="F:CCA tRNA nucleotidyltransferase activity"/>
    <property type="evidence" value="ECO:0007669"/>
    <property type="project" value="UniProtKB-UniRule"/>
</dbReference>
<keyword evidence="5 11" id="KW-0479">Metal-binding</keyword>
<feature type="binding site" evidence="11">
    <location>
        <position position="27"/>
    </location>
    <ligand>
        <name>CTP</name>
        <dbReference type="ChEBI" id="CHEBI:37563"/>
    </ligand>
</feature>
<dbReference type="Gene3D" id="1.10.246.80">
    <property type="match status" value="1"/>
</dbReference>
<name>A0A7X0X2J6_LISSE</name>
<feature type="binding site" evidence="11">
    <location>
        <position position="40"/>
    </location>
    <ligand>
        <name>Mg(2+)</name>
        <dbReference type="ChEBI" id="CHEBI:18420"/>
    </ligand>
</feature>
<evidence type="ECO:0000256" key="5">
    <source>
        <dbReference type="ARBA" id="ARBA00022723"/>
    </source>
</evidence>
<feature type="domain" description="Poly A polymerase head" evidence="12">
    <location>
        <begin position="22"/>
        <end position="141"/>
    </location>
</feature>
<keyword evidence="7 11" id="KW-0692">RNA repair</keyword>
<keyword evidence="8 11" id="KW-0067">ATP-binding</keyword>
<dbReference type="PANTHER" id="PTHR46173">
    <property type="entry name" value="CCA TRNA NUCLEOTIDYLTRANSFERASE 1, MITOCHONDRIAL"/>
    <property type="match status" value="1"/>
</dbReference>
<feature type="binding site" evidence="11">
    <location>
        <position position="160"/>
    </location>
    <ligand>
        <name>ATP</name>
        <dbReference type="ChEBI" id="CHEBI:30616"/>
    </ligand>
</feature>
<feature type="binding site" evidence="11">
    <location>
        <position position="157"/>
    </location>
    <ligand>
        <name>ATP</name>
        <dbReference type="ChEBI" id="CHEBI:30616"/>
    </ligand>
</feature>
<evidence type="ECO:0000256" key="9">
    <source>
        <dbReference type="ARBA" id="ARBA00022842"/>
    </source>
</evidence>